<dbReference type="AlphaFoldDB" id="A0A2I2A8Q5"/>
<evidence type="ECO:0000313" key="2">
    <source>
        <dbReference type="EMBL" id="PLA75747.1"/>
    </source>
</evidence>
<sequence length="66" mass="7671">MWSQLEELLKDKKISRYKLSKLTGIRQSTLQTYKDGAEPSFKNMCKIADALDVSLDVFRKEDKSDE</sequence>
<feature type="domain" description="HTH cro/C1-type" evidence="1">
    <location>
        <begin position="5"/>
        <end position="58"/>
    </location>
</feature>
<dbReference type="Gene3D" id="1.10.260.40">
    <property type="entry name" value="lambda repressor-like DNA-binding domains"/>
    <property type="match status" value="1"/>
</dbReference>
<reference evidence="3" key="1">
    <citation type="submission" date="2017-12" db="EMBL/GenBank/DDBJ databases">
        <authorList>
            <person name="Christensen H."/>
        </authorList>
    </citation>
    <scope>NUCLEOTIDE SEQUENCE [LARGE SCALE GENOMIC DNA]</scope>
    <source>
        <strain evidence="3">268A</strain>
    </source>
</reference>
<organism evidence="2 3">
    <name type="scientific">Ligilactobacillus agilis</name>
    <dbReference type="NCBI Taxonomy" id="1601"/>
    <lineage>
        <taxon>Bacteria</taxon>
        <taxon>Bacillati</taxon>
        <taxon>Bacillota</taxon>
        <taxon>Bacilli</taxon>
        <taxon>Lactobacillales</taxon>
        <taxon>Lactobacillaceae</taxon>
        <taxon>Ligilactobacillus</taxon>
    </lineage>
</organism>
<gene>
    <name evidence="2" type="ORF">CYR79_09685</name>
</gene>
<dbReference type="Pfam" id="PF13443">
    <property type="entry name" value="HTH_26"/>
    <property type="match status" value="1"/>
</dbReference>
<dbReference type="GO" id="GO:0003677">
    <property type="term" value="F:DNA binding"/>
    <property type="evidence" value="ECO:0007669"/>
    <property type="project" value="InterPro"/>
</dbReference>
<proteinExistence type="predicted"/>
<dbReference type="RefSeq" id="WP_101812341.1">
    <property type="nucleotide sequence ID" value="NZ_PKGI01000051.1"/>
</dbReference>
<accession>A0A2I2A8Q5</accession>
<dbReference type="InterPro" id="IPR010982">
    <property type="entry name" value="Lambda_DNA-bd_dom_sf"/>
</dbReference>
<dbReference type="SUPFAM" id="SSF47413">
    <property type="entry name" value="lambda repressor-like DNA-binding domains"/>
    <property type="match status" value="1"/>
</dbReference>
<dbReference type="CDD" id="cd00093">
    <property type="entry name" value="HTH_XRE"/>
    <property type="match status" value="1"/>
</dbReference>
<dbReference type="InterPro" id="IPR001387">
    <property type="entry name" value="Cro/C1-type_HTH"/>
</dbReference>
<name>A0A2I2A8Q5_9LACO</name>
<dbReference type="Proteomes" id="UP000234579">
    <property type="component" value="Unassembled WGS sequence"/>
</dbReference>
<evidence type="ECO:0000259" key="1">
    <source>
        <dbReference type="PROSITE" id="PS50943"/>
    </source>
</evidence>
<evidence type="ECO:0000313" key="3">
    <source>
        <dbReference type="Proteomes" id="UP000234579"/>
    </source>
</evidence>
<dbReference type="SMART" id="SM00530">
    <property type="entry name" value="HTH_XRE"/>
    <property type="match status" value="1"/>
</dbReference>
<dbReference type="PROSITE" id="PS50943">
    <property type="entry name" value="HTH_CROC1"/>
    <property type="match status" value="1"/>
</dbReference>
<dbReference type="EMBL" id="PKGI01000051">
    <property type="protein sequence ID" value="PLA75747.1"/>
    <property type="molecule type" value="Genomic_DNA"/>
</dbReference>
<protein>
    <submittedName>
        <fullName evidence="2">XRE family transcriptional regulator</fullName>
    </submittedName>
</protein>
<comment type="caution">
    <text evidence="2">The sequence shown here is derived from an EMBL/GenBank/DDBJ whole genome shotgun (WGS) entry which is preliminary data.</text>
</comment>